<keyword evidence="4" id="KW-0904">Protein phosphatase</keyword>
<feature type="domain" description="Phosphotyrosine protein phosphatase I" evidence="6">
    <location>
        <begin position="131"/>
        <end position="280"/>
    </location>
</feature>
<dbReference type="SUPFAM" id="SSF52788">
    <property type="entry name" value="Phosphotyrosine protein phosphatases I"/>
    <property type="match status" value="1"/>
</dbReference>
<evidence type="ECO:0000313" key="7">
    <source>
        <dbReference type="EMBL" id="CBW75495.1"/>
    </source>
</evidence>
<name>E5ASB3_MYCRK</name>
<dbReference type="InterPro" id="IPR023485">
    <property type="entry name" value="Ptyr_pPase"/>
</dbReference>
<comment type="similarity">
    <text evidence="1">Belongs to the low molecular weight phosphotyrosine protein phosphatase family.</text>
</comment>
<dbReference type="FunFam" id="3.40.50.2300:FF:000113">
    <property type="entry name" value="Low molecular weight protein-tyrosine-phosphatase"/>
    <property type="match status" value="1"/>
</dbReference>
<dbReference type="InterPro" id="IPR017867">
    <property type="entry name" value="Tyr_phospatase_low_mol_wt"/>
</dbReference>
<dbReference type="EC" id="3.1.3.48" evidence="2"/>
<feature type="active site" description="Nucleophile" evidence="5">
    <location>
        <position position="137"/>
    </location>
</feature>
<evidence type="ECO:0000256" key="4">
    <source>
        <dbReference type="ARBA" id="ARBA00022912"/>
    </source>
</evidence>
<protein>
    <recommendedName>
        <fullName evidence="2">protein-tyrosine-phosphatase</fullName>
        <ecNumber evidence="2">3.1.3.48</ecNumber>
    </recommendedName>
</protein>
<feature type="active site" evidence="5">
    <location>
        <position position="143"/>
    </location>
</feature>
<dbReference type="InterPro" id="IPR050438">
    <property type="entry name" value="LMW_PTPase"/>
</dbReference>
<dbReference type="Gene3D" id="3.40.50.2300">
    <property type="match status" value="1"/>
</dbReference>
<organism evidence="7 8">
    <name type="scientific">Mycetohabitans rhizoxinica (strain DSM 19002 / CIP 109453 / HKI 454)</name>
    <name type="common">Paraburkholderia rhizoxinica</name>
    <dbReference type="NCBI Taxonomy" id="882378"/>
    <lineage>
        <taxon>Bacteria</taxon>
        <taxon>Pseudomonadati</taxon>
        <taxon>Pseudomonadota</taxon>
        <taxon>Betaproteobacteria</taxon>
        <taxon>Burkholderiales</taxon>
        <taxon>Burkholderiaceae</taxon>
        <taxon>Mycetohabitans</taxon>
    </lineage>
</organism>
<evidence type="ECO:0000259" key="6">
    <source>
        <dbReference type="SMART" id="SM00226"/>
    </source>
</evidence>
<evidence type="ECO:0000256" key="3">
    <source>
        <dbReference type="ARBA" id="ARBA00022801"/>
    </source>
</evidence>
<dbReference type="HOGENOM" id="CLU_968665_0_0_4"/>
<accession>E5ASB3</accession>
<sequence length="287" mass="31215">MSLRCCARRGAPMCIRWPTCTTEPLNSRIAHAAAAPAQGQCAYPSCGLFRAGLRVALARFAQLGAVQLRSWRVPFHIGSSMASPCPGVSGGPDAARQSCLSAPAFSTSIQHEHGFQRRIAALRTFKPMKTVALLFVCLGNICRSPTAEAVMRAKVHEAGLADTIHLDSAGTGDWHVGAAPDPRACRAAMSRGYALDALRARQVSASDFARFDLLLAMDHDNAAELRRRCPSEHGHKIRLLMEFARRHDTDVVGDPYFGGHEGFERVLDEVEDACDGLLAQLRHRYAI</sequence>
<evidence type="ECO:0000256" key="1">
    <source>
        <dbReference type="ARBA" id="ARBA00011063"/>
    </source>
</evidence>
<dbReference type="STRING" id="882378.RBRH_03824"/>
<dbReference type="GO" id="GO:0004725">
    <property type="term" value="F:protein tyrosine phosphatase activity"/>
    <property type="evidence" value="ECO:0007669"/>
    <property type="project" value="UniProtKB-EC"/>
</dbReference>
<keyword evidence="3 7" id="KW-0378">Hydrolase</keyword>
<dbReference type="PRINTS" id="PR00719">
    <property type="entry name" value="LMWPTPASE"/>
</dbReference>
<dbReference type="CDD" id="cd16343">
    <property type="entry name" value="LMWPTP"/>
    <property type="match status" value="1"/>
</dbReference>
<dbReference type="EMBL" id="FR687359">
    <property type="protein sequence ID" value="CBW75495.1"/>
    <property type="molecule type" value="Genomic_DNA"/>
</dbReference>
<evidence type="ECO:0000256" key="5">
    <source>
        <dbReference type="PIRSR" id="PIRSR617867-1"/>
    </source>
</evidence>
<evidence type="ECO:0000313" key="8">
    <source>
        <dbReference type="Proteomes" id="UP000007437"/>
    </source>
</evidence>
<evidence type="ECO:0000256" key="2">
    <source>
        <dbReference type="ARBA" id="ARBA00013064"/>
    </source>
</evidence>
<dbReference type="KEGG" id="brh:RBRH_03824"/>
<dbReference type="PANTHER" id="PTHR11717">
    <property type="entry name" value="LOW MOLECULAR WEIGHT PROTEIN TYROSINE PHOSPHATASE"/>
    <property type="match status" value="1"/>
</dbReference>
<reference evidence="7 8" key="1">
    <citation type="journal article" date="2011" name="J. Bacteriol.">
        <title>Complete genome sequence of Burkholderia rhizoxinica, an endosymbiont of Rhizopus microsporus.</title>
        <authorList>
            <person name="Lackner G."/>
            <person name="Moebius N."/>
            <person name="Partida-Martinez L."/>
            <person name="Hertweck C."/>
        </authorList>
    </citation>
    <scope>NUCLEOTIDE SEQUENCE [LARGE SCALE GENOMIC DNA]</scope>
    <source>
        <strain evidence="8">DSM 19002 / CIP 109453 / HKI 454</strain>
    </source>
</reference>
<feature type="active site" description="Proton donor" evidence="5">
    <location>
        <position position="254"/>
    </location>
</feature>
<dbReference type="SMART" id="SM00226">
    <property type="entry name" value="LMWPc"/>
    <property type="match status" value="1"/>
</dbReference>
<gene>
    <name evidence="7" type="ordered locus">RBRH_03824</name>
</gene>
<dbReference type="PANTHER" id="PTHR11717:SF7">
    <property type="entry name" value="LOW MOLECULAR WEIGHT PHOSPHOTYROSINE PROTEIN PHOSPHATASE"/>
    <property type="match status" value="1"/>
</dbReference>
<dbReference type="AlphaFoldDB" id="E5ASB3"/>
<dbReference type="Proteomes" id="UP000007437">
    <property type="component" value="Chromosome"/>
</dbReference>
<dbReference type="Pfam" id="PF01451">
    <property type="entry name" value="LMWPc"/>
    <property type="match status" value="1"/>
</dbReference>
<dbReference type="eggNOG" id="COG0394">
    <property type="taxonomic scope" value="Bacteria"/>
</dbReference>
<dbReference type="InterPro" id="IPR036196">
    <property type="entry name" value="Ptyr_pPase_sf"/>
</dbReference>
<proteinExistence type="inferred from homology"/>